<protein>
    <submittedName>
        <fullName evidence="2">Uncharacterized protein</fullName>
    </submittedName>
</protein>
<feature type="region of interest" description="Disordered" evidence="1">
    <location>
        <begin position="1"/>
        <end position="21"/>
    </location>
</feature>
<evidence type="ECO:0000256" key="1">
    <source>
        <dbReference type="SAM" id="MobiDB-lite"/>
    </source>
</evidence>
<organism evidence="2 3">
    <name type="scientific">Geodia barretti</name>
    <name type="common">Barrett's horny sponge</name>
    <dbReference type="NCBI Taxonomy" id="519541"/>
    <lineage>
        <taxon>Eukaryota</taxon>
        <taxon>Metazoa</taxon>
        <taxon>Porifera</taxon>
        <taxon>Demospongiae</taxon>
        <taxon>Heteroscleromorpha</taxon>
        <taxon>Tetractinellida</taxon>
        <taxon>Astrophorina</taxon>
        <taxon>Geodiidae</taxon>
        <taxon>Geodia</taxon>
    </lineage>
</organism>
<comment type="caution">
    <text evidence="2">The sequence shown here is derived from an EMBL/GenBank/DDBJ whole genome shotgun (WGS) entry which is preliminary data.</text>
</comment>
<dbReference type="Proteomes" id="UP001174909">
    <property type="component" value="Unassembled WGS sequence"/>
</dbReference>
<evidence type="ECO:0000313" key="2">
    <source>
        <dbReference type="EMBL" id="CAI8033318.1"/>
    </source>
</evidence>
<name>A0AA35SQ97_GEOBA</name>
<evidence type="ECO:0000313" key="3">
    <source>
        <dbReference type="Proteomes" id="UP001174909"/>
    </source>
</evidence>
<reference evidence="2" key="1">
    <citation type="submission" date="2023-03" db="EMBL/GenBank/DDBJ databases">
        <authorList>
            <person name="Steffen K."/>
            <person name="Cardenas P."/>
        </authorList>
    </citation>
    <scope>NUCLEOTIDE SEQUENCE</scope>
</reference>
<feature type="region of interest" description="Disordered" evidence="1">
    <location>
        <begin position="152"/>
        <end position="171"/>
    </location>
</feature>
<feature type="compositionally biased region" description="Basic and acidic residues" evidence="1">
    <location>
        <begin position="1"/>
        <end position="17"/>
    </location>
</feature>
<accession>A0AA35SQ97</accession>
<gene>
    <name evidence="2" type="ORF">GBAR_LOCUS18797</name>
</gene>
<dbReference type="AlphaFoldDB" id="A0AA35SQ97"/>
<proteinExistence type="predicted"/>
<keyword evidence="3" id="KW-1185">Reference proteome</keyword>
<dbReference type="EMBL" id="CASHTH010002658">
    <property type="protein sequence ID" value="CAI8033318.1"/>
    <property type="molecule type" value="Genomic_DNA"/>
</dbReference>
<sequence>MSRRKDRERFQRIKEQNPDYTGFRGADTVVEESAPPPVLESIVCSVCQRRRNVPVDTLPEDRAEYVCLRCQDGLYQWRGFATAVPGAPFVDTLLAALKEASGLTPWLIIFTYYLVEGLTVLAERYLRSRYAKGRVDERQQWIAWNQRREEAMREGREFTEPPPASDGDKAK</sequence>